<dbReference type="Pfam" id="PF13921">
    <property type="entry name" value="Myb_DNA-bind_6"/>
    <property type="match status" value="2"/>
</dbReference>
<evidence type="ECO:0000256" key="1">
    <source>
        <dbReference type="ARBA" id="ARBA00023015"/>
    </source>
</evidence>
<evidence type="ECO:0000256" key="4">
    <source>
        <dbReference type="ARBA" id="ARBA00023242"/>
    </source>
</evidence>
<reference evidence="9" key="3">
    <citation type="submission" date="2015-06" db="UniProtKB">
        <authorList>
            <consortium name="EnsemblMetazoa"/>
        </authorList>
    </citation>
    <scope>IDENTIFICATION</scope>
</reference>
<organism evidence="9 10">
    <name type="scientific">Helobdella robusta</name>
    <name type="common">Californian leech</name>
    <dbReference type="NCBI Taxonomy" id="6412"/>
    <lineage>
        <taxon>Eukaryota</taxon>
        <taxon>Metazoa</taxon>
        <taxon>Spiralia</taxon>
        <taxon>Lophotrochozoa</taxon>
        <taxon>Annelida</taxon>
        <taxon>Clitellata</taxon>
        <taxon>Hirudinea</taxon>
        <taxon>Rhynchobdellida</taxon>
        <taxon>Glossiphoniidae</taxon>
        <taxon>Helobdella</taxon>
    </lineage>
</organism>
<feature type="compositionally biased region" description="Acidic residues" evidence="5">
    <location>
        <begin position="484"/>
        <end position="494"/>
    </location>
</feature>
<sequence>MVLVFEYYSSTNFKNLYLTSKYSYLYLKFSKYHMQESTKPLEVCLALNRQFQTWINNYISKVTLILDKNRAHQEQVKNDFEELASQKHLQKKKGFSVFAKPYFRDIHGSYPQPNEDTLKKVSTDELYSFIKPSKTWSVEEKNILEQSVRDFRMKKSLKPHMNKKQLIFEKLNSYAPGSEEEANLNKKMAEIDKEIDRIKSSTQSLLKFADLEELEDIDWVKISNVDLKGTKTPEACMSFWKNAGHPSINTCKWTSREDDNLSTLAKQNKLRNWKRVSDQLGTNRTAFMCLQRYQSKFNPVFQIKWTVTEDRRLEVLINSQLSALPHVDWSAISAEFGSKSEEECIYRWEYLQKRLKHRGKWTKDLEKKLTDAVKLFGMNWKKVQYFVPKKNYIQCRDRYMNNLCGNLKRGKWTPKEDKLLWKAVKQLGLDVPRPVHSKLRNKMTRSRRMKKRSVETDEDEKEEDDDDEDYWNDFSFKFNFNDNDEDDEDVEDMNEAANSNNNGGSNKRISTHKYELRHKKLKIDHSAYMTNDDDDFDFERDVQTDANGTPPVDNSNAFTNIGSNDDADDDLAGEPMLGIVKCEDGTSLWTCANIERYIYDEGSSSTNSSNFLRRNINDSVDISDNIEMQIVNIKDNEVSGDEYVGRFGNALLGEAEMPHEYADHIKRQDVLLERLIEKQLFATINSFSKAGKETSSEYGLQQTKKDNFNVHIKKKFENLINASLKLKDIGSSAPPRTSCVVRNDSAHPHSSSSTNFVPVLPPLPPNLTTLQAFTNLLNHRNALVMKAGLLQFPSKQPLPIPWKRTQFEDVVNSARLTQILEDASYVFNDESDSVDEFSVKIECLSNVEDDDSSNKTFCEYANDDGNVSNINVTNRSSSSNANHNYSSGSSMNSENISSCHPTNCFNARYTENVTSANTGDGDGDNNFDSYVEVLRGRRTRTRNDDIVNTHEEACTLYELINESEQFQQLQSRFNSMFLWPLMCAYSSRPGVVRRVWKCGPLDPYSGDDV</sequence>
<dbReference type="InterPro" id="IPR051575">
    <property type="entry name" value="Myb-like_DNA-bd"/>
</dbReference>
<reference evidence="10" key="1">
    <citation type="submission" date="2012-12" db="EMBL/GenBank/DDBJ databases">
        <authorList>
            <person name="Hellsten U."/>
            <person name="Grimwood J."/>
            <person name="Chapman J.A."/>
            <person name="Shapiro H."/>
            <person name="Aerts A."/>
            <person name="Otillar R.P."/>
            <person name="Terry A.Y."/>
            <person name="Boore J.L."/>
            <person name="Simakov O."/>
            <person name="Marletaz F."/>
            <person name="Cho S.-J."/>
            <person name="Edsinger-Gonzales E."/>
            <person name="Havlak P."/>
            <person name="Kuo D.-H."/>
            <person name="Larsson T."/>
            <person name="Lv J."/>
            <person name="Arendt D."/>
            <person name="Savage R."/>
            <person name="Osoegawa K."/>
            <person name="de Jong P."/>
            <person name="Lindberg D.R."/>
            <person name="Seaver E.C."/>
            <person name="Weisblat D.A."/>
            <person name="Putnam N.H."/>
            <person name="Grigoriev I.V."/>
            <person name="Rokhsar D.S."/>
        </authorList>
    </citation>
    <scope>NUCLEOTIDE SEQUENCE</scope>
</reference>
<feature type="domain" description="HTH myb-type" evidence="7">
    <location>
        <begin position="353"/>
        <end position="407"/>
    </location>
</feature>
<feature type="compositionally biased region" description="Low complexity" evidence="5">
    <location>
        <begin position="874"/>
        <end position="892"/>
    </location>
</feature>
<feature type="domain" description="Myb-like" evidence="6">
    <location>
        <begin position="304"/>
        <end position="352"/>
    </location>
</feature>
<gene>
    <name evidence="9" type="primary">20211944</name>
    <name evidence="8" type="ORF">HELRODRAFT_191441</name>
</gene>
<evidence type="ECO:0000313" key="8">
    <source>
        <dbReference type="EMBL" id="ESO05314.1"/>
    </source>
</evidence>
<dbReference type="InParanoid" id="T1FSZ7"/>
<feature type="compositionally biased region" description="Basic residues" evidence="5">
    <location>
        <begin position="438"/>
        <end position="451"/>
    </location>
</feature>
<feature type="domain" description="Myb-like" evidence="6">
    <location>
        <begin position="245"/>
        <end position="297"/>
    </location>
</feature>
<feature type="domain" description="HTH myb-type" evidence="7">
    <location>
        <begin position="245"/>
        <end position="301"/>
    </location>
</feature>
<name>T1FSZ7_HELRO</name>
<reference evidence="8 10" key="2">
    <citation type="journal article" date="2013" name="Nature">
        <title>Insights into bilaterian evolution from three spiralian genomes.</title>
        <authorList>
            <person name="Simakov O."/>
            <person name="Marletaz F."/>
            <person name="Cho S.J."/>
            <person name="Edsinger-Gonzales E."/>
            <person name="Havlak P."/>
            <person name="Hellsten U."/>
            <person name="Kuo D.H."/>
            <person name="Larsson T."/>
            <person name="Lv J."/>
            <person name="Arendt D."/>
            <person name="Savage R."/>
            <person name="Osoegawa K."/>
            <person name="de Jong P."/>
            <person name="Grimwood J."/>
            <person name="Chapman J.A."/>
            <person name="Shapiro H."/>
            <person name="Aerts A."/>
            <person name="Otillar R.P."/>
            <person name="Terry A.Y."/>
            <person name="Boore J.L."/>
            <person name="Grigoriev I.V."/>
            <person name="Lindberg D.R."/>
            <person name="Seaver E.C."/>
            <person name="Weisblat D.A."/>
            <person name="Putnam N.H."/>
            <person name="Rokhsar D.S."/>
        </authorList>
    </citation>
    <scope>NUCLEOTIDE SEQUENCE</scope>
</reference>
<dbReference type="SMART" id="SM00717">
    <property type="entry name" value="SANT"/>
    <property type="match status" value="5"/>
</dbReference>
<keyword evidence="3" id="KW-0804">Transcription</keyword>
<evidence type="ECO:0000256" key="2">
    <source>
        <dbReference type="ARBA" id="ARBA00023125"/>
    </source>
</evidence>
<accession>T1FSZ7</accession>
<feature type="region of interest" description="Disordered" evidence="5">
    <location>
        <begin position="438"/>
        <end position="468"/>
    </location>
</feature>
<dbReference type="PANTHER" id="PTHR46621">
    <property type="entry name" value="SNRNA-ACTIVATING PROTEIN COMPLEX SUBUNIT 4"/>
    <property type="match status" value="1"/>
</dbReference>
<evidence type="ECO:0008006" key="11">
    <source>
        <dbReference type="Google" id="ProtNLM"/>
    </source>
</evidence>
<dbReference type="CDD" id="cd00167">
    <property type="entry name" value="SANT"/>
    <property type="match status" value="2"/>
</dbReference>
<dbReference type="PROSITE" id="PS51294">
    <property type="entry name" value="HTH_MYB"/>
    <property type="match status" value="2"/>
</dbReference>
<dbReference type="GO" id="GO:0019185">
    <property type="term" value="C:snRNA-activating protein complex"/>
    <property type="evidence" value="ECO:0000318"/>
    <property type="project" value="GO_Central"/>
</dbReference>
<evidence type="ECO:0000259" key="7">
    <source>
        <dbReference type="PROSITE" id="PS51294"/>
    </source>
</evidence>
<dbReference type="GeneID" id="20211944"/>
<keyword evidence="2" id="KW-0238">DNA-binding</keyword>
<dbReference type="STRING" id="6412.T1FSZ7"/>
<evidence type="ECO:0000259" key="6">
    <source>
        <dbReference type="PROSITE" id="PS50090"/>
    </source>
</evidence>
<feature type="compositionally biased region" description="Low complexity" evidence="5">
    <location>
        <begin position="495"/>
        <end position="506"/>
    </location>
</feature>
<dbReference type="CTD" id="20211944"/>
<dbReference type="OrthoDB" id="2143914at2759"/>
<dbReference type="GO" id="GO:0001006">
    <property type="term" value="F:RNA polymerase III type 3 promoter sequence-specific DNA binding"/>
    <property type="evidence" value="ECO:0000318"/>
    <property type="project" value="GO_Central"/>
</dbReference>
<dbReference type="PROSITE" id="PS50090">
    <property type="entry name" value="MYB_LIKE"/>
    <property type="match status" value="3"/>
</dbReference>
<dbReference type="AlphaFoldDB" id="T1FSZ7"/>
<feature type="region of interest" description="Disordered" evidence="5">
    <location>
        <begin position="484"/>
        <end position="510"/>
    </location>
</feature>
<evidence type="ECO:0000256" key="5">
    <source>
        <dbReference type="SAM" id="MobiDB-lite"/>
    </source>
</evidence>
<dbReference type="EMBL" id="AMQM01003915">
    <property type="status" value="NOT_ANNOTATED_CDS"/>
    <property type="molecule type" value="Genomic_DNA"/>
</dbReference>
<proteinExistence type="predicted"/>
<dbReference type="PANTHER" id="PTHR46621:SF1">
    <property type="entry name" value="SNRNA-ACTIVATING PROTEIN COMPLEX SUBUNIT 4"/>
    <property type="match status" value="1"/>
</dbReference>
<dbReference type="RefSeq" id="XP_009016629.1">
    <property type="nucleotide sequence ID" value="XM_009018381.1"/>
</dbReference>
<evidence type="ECO:0000313" key="9">
    <source>
        <dbReference type="EnsemblMetazoa" id="HelroP191441"/>
    </source>
</evidence>
<feature type="compositionally biased region" description="Acidic residues" evidence="5">
    <location>
        <begin position="456"/>
        <end position="468"/>
    </location>
</feature>
<dbReference type="HOGENOM" id="CLU_298139_0_0_1"/>
<dbReference type="GO" id="GO:0042795">
    <property type="term" value="P:snRNA transcription by RNA polymerase II"/>
    <property type="evidence" value="ECO:0000318"/>
    <property type="project" value="GO_Central"/>
</dbReference>
<dbReference type="SUPFAM" id="SSF46689">
    <property type="entry name" value="Homeodomain-like"/>
    <property type="match status" value="2"/>
</dbReference>
<keyword evidence="10" id="KW-1185">Reference proteome</keyword>
<dbReference type="InterPro" id="IPR017930">
    <property type="entry name" value="Myb_dom"/>
</dbReference>
<evidence type="ECO:0000313" key="10">
    <source>
        <dbReference type="Proteomes" id="UP000015101"/>
    </source>
</evidence>
<keyword evidence="1" id="KW-0805">Transcription regulation</keyword>
<dbReference type="KEGG" id="hro:HELRODRAFT_191441"/>
<dbReference type="eggNOG" id="KOG0049">
    <property type="taxonomic scope" value="Eukaryota"/>
</dbReference>
<dbReference type="InterPro" id="IPR009057">
    <property type="entry name" value="Homeodomain-like_sf"/>
</dbReference>
<dbReference type="EnsemblMetazoa" id="HelroT191441">
    <property type="protein sequence ID" value="HelroP191441"/>
    <property type="gene ID" value="HelroG191441"/>
</dbReference>
<feature type="domain" description="Myb-like" evidence="6">
    <location>
        <begin position="353"/>
        <end position="403"/>
    </location>
</feature>
<dbReference type="InterPro" id="IPR001005">
    <property type="entry name" value="SANT/Myb"/>
</dbReference>
<feature type="region of interest" description="Disordered" evidence="5">
    <location>
        <begin position="872"/>
        <end position="892"/>
    </location>
</feature>
<dbReference type="Proteomes" id="UP000015101">
    <property type="component" value="Unassembled WGS sequence"/>
</dbReference>
<dbReference type="GO" id="GO:0042796">
    <property type="term" value="P:snRNA transcription by RNA polymerase III"/>
    <property type="evidence" value="ECO:0000318"/>
    <property type="project" value="GO_Central"/>
</dbReference>
<dbReference type="Gene3D" id="1.10.10.60">
    <property type="entry name" value="Homeodomain-like"/>
    <property type="match status" value="3"/>
</dbReference>
<protein>
    <recommendedName>
        <fullName evidence="11">snRNA-activating protein complex subunit 4</fullName>
    </recommendedName>
</protein>
<dbReference type="EMBL" id="KB096365">
    <property type="protein sequence ID" value="ESO05314.1"/>
    <property type="molecule type" value="Genomic_DNA"/>
</dbReference>
<evidence type="ECO:0000256" key="3">
    <source>
        <dbReference type="ARBA" id="ARBA00023163"/>
    </source>
</evidence>
<keyword evidence="4" id="KW-0539">Nucleus</keyword>